<evidence type="ECO:0000313" key="1">
    <source>
        <dbReference type="EMBL" id="TWW59131.1"/>
    </source>
</evidence>
<protein>
    <submittedName>
        <fullName evidence="1">Uncharacterized protein</fullName>
    </submittedName>
</protein>
<proteinExistence type="predicted"/>
<dbReference type="EMBL" id="RHFK02000019">
    <property type="protein sequence ID" value="TWW59131.1"/>
    <property type="molecule type" value="Genomic_DNA"/>
</dbReference>
<name>A0A5C6MYH6_9TELE</name>
<evidence type="ECO:0000313" key="2">
    <source>
        <dbReference type="Proteomes" id="UP000324091"/>
    </source>
</evidence>
<keyword evidence="2" id="KW-1185">Reference proteome</keyword>
<sequence>PVSRVPGGLLLFEDSLVTCEGQTLTPNLPAVQEDCFCLLCLLGTFEVFMPFAGPNTLAIVDPAGQDAVVLQIQPLTPSLTLTSPVASAVPTLMGLVGPQEAPIEGKQSYDTPDGKFNLLLSRLCGKARDVVKVSLSCRQDLCADELIDAVFDVLKRNFGELPCFNLPMRDFYNTVPRVESVVLVGCGGLLTQPRCIYVLNIEIYGLRFEVPTFLVPGQKDELIIGSNVLRPIIQKI</sequence>
<feature type="non-terminal residue" evidence="1">
    <location>
        <position position="1"/>
    </location>
</feature>
<dbReference type="Proteomes" id="UP000324091">
    <property type="component" value="Chromosome 6"/>
</dbReference>
<organism evidence="1 2">
    <name type="scientific">Takifugu flavidus</name>
    <name type="common">sansaifugu</name>
    <dbReference type="NCBI Taxonomy" id="433684"/>
    <lineage>
        <taxon>Eukaryota</taxon>
        <taxon>Metazoa</taxon>
        <taxon>Chordata</taxon>
        <taxon>Craniata</taxon>
        <taxon>Vertebrata</taxon>
        <taxon>Euteleostomi</taxon>
        <taxon>Actinopterygii</taxon>
        <taxon>Neopterygii</taxon>
        <taxon>Teleostei</taxon>
        <taxon>Neoteleostei</taxon>
        <taxon>Acanthomorphata</taxon>
        <taxon>Eupercaria</taxon>
        <taxon>Tetraodontiformes</taxon>
        <taxon>Tetradontoidea</taxon>
        <taxon>Tetraodontidae</taxon>
        <taxon>Takifugu</taxon>
    </lineage>
</organism>
<reference evidence="1 2" key="1">
    <citation type="submission" date="2019-04" db="EMBL/GenBank/DDBJ databases">
        <title>Chromosome genome assembly for Takifugu flavidus.</title>
        <authorList>
            <person name="Xiao S."/>
        </authorList>
    </citation>
    <scope>NUCLEOTIDE SEQUENCE [LARGE SCALE GENOMIC DNA]</scope>
    <source>
        <strain evidence="1">HTHZ2018</strain>
        <tissue evidence="1">Muscle</tissue>
    </source>
</reference>
<comment type="caution">
    <text evidence="1">The sequence shown here is derived from an EMBL/GenBank/DDBJ whole genome shotgun (WGS) entry which is preliminary data.</text>
</comment>
<gene>
    <name evidence="1" type="ORF">D4764_06G0006610</name>
</gene>
<accession>A0A5C6MYH6</accession>
<dbReference type="AlphaFoldDB" id="A0A5C6MYH6"/>